<proteinExistence type="predicted"/>
<accession>A0A1H5I6A8</accession>
<organism evidence="1 2">
    <name type="scientific">Pseudomonas migulae</name>
    <dbReference type="NCBI Taxonomy" id="78543"/>
    <lineage>
        <taxon>Bacteria</taxon>
        <taxon>Pseudomonadati</taxon>
        <taxon>Pseudomonadota</taxon>
        <taxon>Gammaproteobacteria</taxon>
        <taxon>Pseudomonadales</taxon>
        <taxon>Pseudomonadaceae</taxon>
        <taxon>Pseudomonas</taxon>
    </lineage>
</organism>
<sequence>MKIEPMMSVNRFDQRSAVETLESRVLQASGNAADVNGSKRPDPEFDALYQQLLAMEGLGEKAIFLFLKSQLKPDGTPVYPNLKAILAITHKVGLRLKDENLEKTLIYKEVMGASARAFSIELYISSFMRDVFQPMGDDSWEKSEW</sequence>
<dbReference type="Proteomes" id="UP000198985">
    <property type="component" value="Unassembled WGS sequence"/>
</dbReference>
<evidence type="ECO:0000313" key="1">
    <source>
        <dbReference type="EMBL" id="SEE34998.1"/>
    </source>
</evidence>
<reference evidence="1 2" key="1">
    <citation type="submission" date="2016-10" db="EMBL/GenBank/DDBJ databases">
        <authorList>
            <person name="de Groot N.N."/>
        </authorList>
    </citation>
    <scope>NUCLEOTIDE SEQUENCE [LARGE SCALE GENOMIC DNA]</scope>
    <source>
        <strain evidence="1 2">BS3662</strain>
    </source>
</reference>
<dbReference type="RefSeq" id="WP_090473890.1">
    <property type="nucleotide sequence ID" value="NZ_FNTY01000002.1"/>
</dbReference>
<protein>
    <submittedName>
        <fullName evidence="1">Uncharacterized protein</fullName>
    </submittedName>
</protein>
<gene>
    <name evidence="1" type="ORF">SAMN04490194_1881</name>
</gene>
<dbReference type="AlphaFoldDB" id="A0A1H5I6A8"/>
<dbReference type="EMBL" id="FNTY01000002">
    <property type="protein sequence ID" value="SEE34998.1"/>
    <property type="molecule type" value="Genomic_DNA"/>
</dbReference>
<evidence type="ECO:0000313" key="2">
    <source>
        <dbReference type="Proteomes" id="UP000198985"/>
    </source>
</evidence>
<name>A0A1H5I6A8_9PSED</name>